<proteinExistence type="predicted"/>
<feature type="transmembrane region" description="Helical" evidence="1">
    <location>
        <begin position="49"/>
        <end position="72"/>
    </location>
</feature>
<organism evidence="2 3">
    <name type="scientific">Folsomia candida</name>
    <name type="common">Springtail</name>
    <dbReference type="NCBI Taxonomy" id="158441"/>
    <lineage>
        <taxon>Eukaryota</taxon>
        <taxon>Metazoa</taxon>
        <taxon>Ecdysozoa</taxon>
        <taxon>Arthropoda</taxon>
        <taxon>Hexapoda</taxon>
        <taxon>Collembola</taxon>
        <taxon>Entomobryomorpha</taxon>
        <taxon>Isotomoidea</taxon>
        <taxon>Isotomidae</taxon>
        <taxon>Proisotominae</taxon>
        <taxon>Folsomia</taxon>
    </lineage>
</organism>
<dbReference type="EMBL" id="LNIX01000064">
    <property type="protein sequence ID" value="OXA37126.1"/>
    <property type="molecule type" value="Genomic_DNA"/>
</dbReference>
<feature type="transmembrane region" description="Helical" evidence="1">
    <location>
        <begin position="144"/>
        <end position="167"/>
    </location>
</feature>
<evidence type="ECO:0000313" key="2">
    <source>
        <dbReference type="EMBL" id="OXA37126.1"/>
    </source>
</evidence>
<name>A0A226CYK5_FOLCA</name>
<dbReference type="AlphaFoldDB" id="A0A226CYK5"/>
<protein>
    <submittedName>
        <fullName evidence="2">Uncharacterized protein</fullName>
    </submittedName>
</protein>
<gene>
    <name evidence="2" type="ORF">Fcan01_28095</name>
</gene>
<feature type="transmembrane region" description="Helical" evidence="1">
    <location>
        <begin position="187"/>
        <end position="207"/>
    </location>
</feature>
<sequence>MYNSKISPKFPKFPKSLDTFSKCFAFMPTFPLGWDIQSQKLVSFQDPKLLLPWMALTLTLFLSNSVVVVLLLSEILGLVDLTISEVVLSILLLSLGGLSALLDFITAAFTRNAAQAFNCLAVLQKEIHTPTASPKSNNPPFTTILVNTIPILFAPYGFLIPICGIYLGLDPYTLTESYLIPARWRHLAPYFFTPLKLSLIGEGFFCVRVYSLLISFPTLAADLMSSTISSLSKKAGNLKNTAVSRYWRDTPLAK</sequence>
<keyword evidence="1" id="KW-1133">Transmembrane helix</keyword>
<keyword evidence="1" id="KW-0472">Membrane</keyword>
<accession>A0A226CYK5</accession>
<reference evidence="2 3" key="1">
    <citation type="submission" date="2015-12" db="EMBL/GenBank/DDBJ databases">
        <title>The genome of Folsomia candida.</title>
        <authorList>
            <person name="Faddeeva A."/>
            <person name="Derks M.F."/>
            <person name="Anvar Y."/>
            <person name="Smit S."/>
            <person name="Van Straalen N."/>
            <person name="Roelofs D."/>
        </authorList>
    </citation>
    <scope>NUCLEOTIDE SEQUENCE [LARGE SCALE GENOMIC DNA]</scope>
    <source>
        <strain evidence="2 3">VU population</strain>
        <tissue evidence="2">Whole body</tissue>
    </source>
</reference>
<keyword evidence="1" id="KW-0812">Transmembrane</keyword>
<dbReference type="Proteomes" id="UP000198287">
    <property type="component" value="Unassembled WGS sequence"/>
</dbReference>
<evidence type="ECO:0000313" key="3">
    <source>
        <dbReference type="Proteomes" id="UP000198287"/>
    </source>
</evidence>
<keyword evidence="3" id="KW-1185">Reference proteome</keyword>
<comment type="caution">
    <text evidence="2">The sequence shown here is derived from an EMBL/GenBank/DDBJ whole genome shotgun (WGS) entry which is preliminary data.</text>
</comment>
<evidence type="ECO:0000256" key="1">
    <source>
        <dbReference type="SAM" id="Phobius"/>
    </source>
</evidence>
<feature type="transmembrane region" description="Helical" evidence="1">
    <location>
        <begin position="78"/>
        <end position="102"/>
    </location>
</feature>